<proteinExistence type="predicted"/>
<accession>A0A3M8GYR4</accession>
<evidence type="ECO:0000313" key="2">
    <source>
        <dbReference type="Proteomes" id="UP000279909"/>
    </source>
</evidence>
<dbReference type="AlphaFoldDB" id="A0A3M8GYR4"/>
<dbReference type="EMBL" id="RHLQ01000091">
    <property type="protein sequence ID" value="RNC95387.1"/>
    <property type="molecule type" value="Genomic_DNA"/>
</dbReference>
<dbReference type="RefSeq" id="WP_122973737.1">
    <property type="nucleotide sequence ID" value="NZ_RHLQ01000091.1"/>
</dbReference>
<gene>
    <name evidence="1" type="ORF">EC501_18130</name>
</gene>
<dbReference type="Proteomes" id="UP000279909">
    <property type="component" value="Unassembled WGS sequence"/>
</dbReference>
<protein>
    <submittedName>
        <fullName evidence="1">Uncharacterized protein</fullName>
    </submittedName>
</protein>
<name>A0A3M8GYR4_9BACI</name>
<sequence length="232" mass="26327">MLIVDAAENEGLKQISSVESYVEYLENDDSEEAKETLDEFLSLSEEEQKLYLEALKPENFLKINSEAQKAIDEEIEVELESGQKVDVEFISKQINEVGFNNRLITPMATYKITTPWAVCEMEILGVTVSKYQIRMIYQSNGTSSSSVALQVYDIEKSHKNYNPSIWTTNVGYTNKYVSGGYGYGGYQWTLSSTGSLGFLSANLDLYIKAKPSVKYWKAVSSRDDWASSWRKF</sequence>
<organism evidence="1 2">
    <name type="scientific">Lysinibacillus halotolerans</name>
    <dbReference type="NCBI Taxonomy" id="1368476"/>
    <lineage>
        <taxon>Bacteria</taxon>
        <taxon>Bacillati</taxon>
        <taxon>Bacillota</taxon>
        <taxon>Bacilli</taxon>
        <taxon>Bacillales</taxon>
        <taxon>Bacillaceae</taxon>
        <taxon>Lysinibacillus</taxon>
    </lineage>
</organism>
<keyword evidence="2" id="KW-1185">Reference proteome</keyword>
<dbReference type="OrthoDB" id="9975483at2"/>
<reference evidence="1 2" key="1">
    <citation type="journal article" date="2014" name="Int. J. Syst. Evol. Microbiol.">
        <title>Lysinibacillus halotolerans sp. nov., isolated from saline-alkaline soil.</title>
        <authorList>
            <person name="Kong D."/>
            <person name="Wang Y."/>
            <person name="Zhao B."/>
            <person name="Li Y."/>
            <person name="Song J."/>
            <person name="Zhai Y."/>
            <person name="Zhang C."/>
            <person name="Wang H."/>
            <person name="Chen X."/>
            <person name="Zhao B."/>
            <person name="Ruan Z."/>
        </authorList>
    </citation>
    <scope>NUCLEOTIDE SEQUENCE [LARGE SCALE GENOMIC DNA]</scope>
    <source>
        <strain evidence="1 2">MCCC 1A12703</strain>
    </source>
</reference>
<evidence type="ECO:0000313" key="1">
    <source>
        <dbReference type="EMBL" id="RNC95387.1"/>
    </source>
</evidence>
<comment type="caution">
    <text evidence="1">The sequence shown here is derived from an EMBL/GenBank/DDBJ whole genome shotgun (WGS) entry which is preliminary data.</text>
</comment>